<dbReference type="CDD" id="cd01335">
    <property type="entry name" value="Radical_SAM"/>
    <property type="match status" value="1"/>
</dbReference>
<proteinExistence type="inferred from homology"/>
<dbReference type="EC" id="2.8.1.8" evidence="9"/>
<gene>
    <name evidence="9" type="primary">LIAS</name>
    <name evidence="11" type="ORF">JOB18_015591</name>
</gene>
<dbReference type="SFLD" id="SFLDF00271">
    <property type="entry name" value="lipoyl_synthase"/>
    <property type="match status" value="1"/>
</dbReference>
<evidence type="ECO:0000256" key="2">
    <source>
        <dbReference type="ARBA" id="ARBA00022485"/>
    </source>
</evidence>
<keyword evidence="9" id="KW-0496">Mitochondrion</keyword>
<comment type="function">
    <text evidence="9">Catalyzes the radical-mediated insertion of two sulfur atoms into the C-6 and C-8 positions of the octanoyl moiety bound to the lipoyl domains of lipoate-dependent enzymes, thereby converting the octanoylated domains into lipoylated derivatives.</text>
</comment>
<keyword evidence="5 9" id="KW-0479">Metal-binding</keyword>
<keyword evidence="2 9" id="KW-0004">4Fe-4S</keyword>
<evidence type="ECO:0000256" key="6">
    <source>
        <dbReference type="ARBA" id="ARBA00023004"/>
    </source>
</evidence>
<dbReference type="GO" id="GO:0016992">
    <property type="term" value="F:lipoate synthase activity"/>
    <property type="evidence" value="ECO:0007669"/>
    <property type="project" value="UniProtKB-UniRule"/>
</dbReference>
<comment type="pathway">
    <text evidence="9">Protein modification; protein lipoylation via endogenous pathway; protein N(6)-(lipoyl)lysine from octanoyl-[acyl-carrier-protein]: step 2/2.</text>
</comment>
<accession>A0AAV6Q9A7</accession>
<dbReference type="NCBIfam" id="NF009544">
    <property type="entry name" value="PRK12928.1"/>
    <property type="match status" value="1"/>
</dbReference>
<dbReference type="AlphaFoldDB" id="A0AAV6Q9A7"/>
<comment type="cofactor">
    <cofactor evidence="9">
        <name>[4Fe-4S] cluster</name>
        <dbReference type="ChEBI" id="CHEBI:49883"/>
    </cofactor>
    <text evidence="9">Binds 2 [4Fe-4S] clusters per subunit. One cluster is coordinated with 3 cysteines and an exchangeable S-adenosyl-L-methionine.</text>
</comment>
<dbReference type="SFLD" id="SFLDS00029">
    <property type="entry name" value="Radical_SAM"/>
    <property type="match status" value="1"/>
</dbReference>
<feature type="binding site" evidence="9">
    <location>
        <position position="167"/>
    </location>
    <ligand>
        <name>[4Fe-4S] cluster</name>
        <dbReference type="ChEBI" id="CHEBI:49883"/>
        <label>2</label>
        <note>4Fe-4S-S-AdoMet</note>
    </ligand>
</feature>
<dbReference type="InterPro" id="IPR003698">
    <property type="entry name" value="Lipoyl_synth"/>
</dbReference>
<name>A0AAV6Q9A7_SOLSE</name>
<dbReference type="GeneID" id="122770794"/>
<evidence type="ECO:0000313" key="12">
    <source>
        <dbReference type="Proteomes" id="UP000693946"/>
    </source>
</evidence>
<keyword evidence="4 9" id="KW-0949">S-adenosyl-L-methionine</keyword>
<reference evidence="11 12" key="1">
    <citation type="journal article" date="2021" name="Sci. Rep.">
        <title>Chromosome anchoring in Senegalese sole (Solea senegalensis) reveals sex-associated markers and genome rearrangements in flatfish.</title>
        <authorList>
            <person name="Guerrero-Cozar I."/>
            <person name="Gomez-Garrido J."/>
            <person name="Berbel C."/>
            <person name="Martinez-Blanch J.F."/>
            <person name="Alioto T."/>
            <person name="Claros M.G."/>
            <person name="Gagnaire P.A."/>
            <person name="Manchado M."/>
        </authorList>
    </citation>
    <scope>NUCLEOTIDE SEQUENCE [LARGE SCALE GENOMIC DNA]</scope>
    <source>
        <strain evidence="11">Sse05_10M</strain>
    </source>
</reference>
<evidence type="ECO:0000256" key="8">
    <source>
        <dbReference type="ARBA" id="ARBA00047326"/>
    </source>
</evidence>
<dbReference type="GO" id="GO:0005739">
    <property type="term" value="C:mitochondrion"/>
    <property type="evidence" value="ECO:0007669"/>
    <property type="project" value="UniProtKB-SubCell"/>
</dbReference>
<evidence type="ECO:0000256" key="1">
    <source>
        <dbReference type="ARBA" id="ARBA00004173"/>
    </source>
</evidence>
<evidence type="ECO:0000256" key="9">
    <source>
        <dbReference type="HAMAP-Rule" id="MF_03123"/>
    </source>
</evidence>
<comment type="subcellular location">
    <subcellularLocation>
        <location evidence="1 9">Mitochondrion</location>
    </subcellularLocation>
</comment>
<comment type="similarity">
    <text evidence="9">Belongs to the radical SAM superfamily. Lipoyl synthase family.</text>
</comment>
<evidence type="ECO:0000259" key="10">
    <source>
        <dbReference type="PROSITE" id="PS51918"/>
    </source>
</evidence>
<dbReference type="HAMAP" id="MF_00206">
    <property type="entry name" value="Lipoyl_synth"/>
    <property type="match status" value="1"/>
</dbReference>
<dbReference type="Pfam" id="PF04055">
    <property type="entry name" value="Radical_SAM"/>
    <property type="match status" value="1"/>
</dbReference>
<dbReference type="PANTHER" id="PTHR10949:SF0">
    <property type="entry name" value="LIPOYL SYNTHASE, MITOCHONDRIAL"/>
    <property type="match status" value="1"/>
</dbReference>
<keyword evidence="7 9" id="KW-0411">Iron-sulfur</keyword>
<feature type="binding site" evidence="9">
    <location>
        <position position="134"/>
    </location>
    <ligand>
        <name>[4Fe-4S] cluster</name>
        <dbReference type="ChEBI" id="CHEBI:49883"/>
        <label>1</label>
    </ligand>
</feature>
<dbReference type="PROSITE" id="PS51918">
    <property type="entry name" value="RADICAL_SAM"/>
    <property type="match status" value="1"/>
</dbReference>
<dbReference type="NCBIfam" id="NF004019">
    <property type="entry name" value="PRK05481.1"/>
    <property type="match status" value="1"/>
</dbReference>
<protein>
    <recommendedName>
        <fullName evidence="9">Lipoyl synthase, mitochondrial</fullName>
        <ecNumber evidence="9">2.8.1.8</ecNumber>
    </recommendedName>
    <alternativeName>
        <fullName evidence="9">Lipoate synthase</fullName>
        <shortName evidence="9">LS</shortName>
        <shortName evidence="9">Lip-syn</shortName>
    </alternativeName>
    <alternativeName>
        <fullName evidence="9">Lipoic acid synthase</fullName>
    </alternativeName>
</protein>
<dbReference type="SFLD" id="SFLDG01058">
    <property type="entry name" value="lipoyl_synthase_like"/>
    <property type="match status" value="1"/>
</dbReference>
<feature type="binding site" evidence="9">
    <location>
        <position position="140"/>
    </location>
    <ligand>
        <name>[4Fe-4S] cluster</name>
        <dbReference type="ChEBI" id="CHEBI:49883"/>
        <label>1</label>
    </ligand>
</feature>
<comment type="catalytic activity">
    <reaction evidence="8 9">
        <text>[[Fe-S] cluster scaffold protein carrying a second [4Fe-4S](2+) cluster] + N(6)-octanoyl-L-lysyl-[protein] + 2 oxidized [2Fe-2S]-[ferredoxin] + 2 S-adenosyl-L-methionine + 4 H(+) = [[Fe-S] cluster scaffold protein] + N(6)-[(R)-dihydrolipoyl]-L-lysyl-[protein] + 4 Fe(3+) + 2 hydrogen sulfide + 2 5'-deoxyadenosine + 2 L-methionine + 2 reduced [2Fe-2S]-[ferredoxin]</text>
        <dbReference type="Rhea" id="RHEA:16585"/>
        <dbReference type="Rhea" id="RHEA-COMP:9928"/>
        <dbReference type="Rhea" id="RHEA-COMP:10000"/>
        <dbReference type="Rhea" id="RHEA-COMP:10001"/>
        <dbReference type="Rhea" id="RHEA-COMP:10475"/>
        <dbReference type="Rhea" id="RHEA-COMP:14568"/>
        <dbReference type="Rhea" id="RHEA-COMP:14569"/>
        <dbReference type="ChEBI" id="CHEBI:15378"/>
        <dbReference type="ChEBI" id="CHEBI:17319"/>
        <dbReference type="ChEBI" id="CHEBI:29034"/>
        <dbReference type="ChEBI" id="CHEBI:29919"/>
        <dbReference type="ChEBI" id="CHEBI:33722"/>
        <dbReference type="ChEBI" id="CHEBI:33737"/>
        <dbReference type="ChEBI" id="CHEBI:33738"/>
        <dbReference type="ChEBI" id="CHEBI:57844"/>
        <dbReference type="ChEBI" id="CHEBI:59789"/>
        <dbReference type="ChEBI" id="CHEBI:78809"/>
        <dbReference type="ChEBI" id="CHEBI:83100"/>
        <dbReference type="EC" id="2.8.1.8"/>
    </reaction>
</comment>
<dbReference type="Proteomes" id="UP000693946">
    <property type="component" value="Linkage Group LG6"/>
</dbReference>
<feature type="binding site" evidence="9">
    <location>
        <position position="164"/>
    </location>
    <ligand>
        <name>[4Fe-4S] cluster</name>
        <dbReference type="ChEBI" id="CHEBI:49883"/>
        <label>2</label>
        <note>4Fe-4S-S-AdoMet</note>
    </ligand>
</feature>
<dbReference type="SMART" id="SM00729">
    <property type="entry name" value="Elp3"/>
    <property type="match status" value="1"/>
</dbReference>
<dbReference type="InterPro" id="IPR007197">
    <property type="entry name" value="rSAM"/>
</dbReference>
<dbReference type="GO" id="GO:0009249">
    <property type="term" value="P:protein lipoylation"/>
    <property type="evidence" value="ECO:0007669"/>
    <property type="project" value="UniProtKB-UniRule"/>
</dbReference>
<keyword evidence="12" id="KW-1185">Reference proteome</keyword>
<evidence type="ECO:0000256" key="4">
    <source>
        <dbReference type="ARBA" id="ARBA00022691"/>
    </source>
</evidence>
<dbReference type="GO" id="GO:0046872">
    <property type="term" value="F:metal ion binding"/>
    <property type="evidence" value="ECO:0007669"/>
    <property type="project" value="UniProtKB-KW"/>
</dbReference>
<organism evidence="11 12">
    <name type="scientific">Solea senegalensis</name>
    <name type="common">Senegalese sole</name>
    <dbReference type="NCBI Taxonomy" id="28829"/>
    <lineage>
        <taxon>Eukaryota</taxon>
        <taxon>Metazoa</taxon>
        <taxon>Chordata</taxon>
        <taxon>Craniata</taxon>
        <taxon>Vertebrata</taxon>
        <taxon>Euteleostomi</taxon>
        <taxon>Actinopterygii</taxon>
        <taxon>Neopterygii</taxon>
        <taxon>Teleostei</taxon>
        <taxon>Neoteleostei</taxon>
        <taxon>Acanthomorphata</taxon>
        <taxon>Carangaria</taxon>
        <taxon>Pleuronectiformes</taxon>
        <taxon>Pleuronectoidei</taxon>
        <taxon>Soleidae</taxon>
        <taxon>Solea</taxon>
    </lineage>
</organism>
<dbReference type="InterPro" id="IPR006638">
    <property type="entry name" value="Elp3/MiaA/NifB-like_rSAM"/>
</dbReference>
<evidence type="ECO:0000256" key="5">
    <source>
        <dbReference type="ARBA" id="ARBA00022723"/>
    </source>
</evidence>
<feature type="domain" description="Radical SAM core" evidence="10">
    <location>
        <begin position="143"/>
        <end position="364"/>
    </location>
</feature>
<feature type="binding site" evidence="9">
    <location>
        <position position="160"/>
    </location>
    <ligand>
        <name>[4Fe-4S] cluster</name>
        <dbReference type="ChEBI" id="CHEBI:49883"/>
        <label>2</label>
        <note>4Fe-4S-S-AdoMet</note>
    </ligand>
</feature>
<dbReference type="PANTHER" id="PTHR10949">
    <property type="entry name" value="LIPOYL SYNTHASE"/>
    <property type="match status" value="1"/>
</dbReference>
<dbReference type="GO" id="GO:0051539">
    <property type="term" value="F:4 iron, 4 sulfur cluster binding"/>
    <property type="evidence" value="ECO:0007669"/>
    <property type="project" value="UniProtKB-UniRule"/>
</dbReference>
<sequence length="398" mass="44879">MTSRLSNKVMALLKQSCCVAGRFSTRHLRLSPRCFPHIYTTSQSTVAKSSTVQTEMKKELLSDEGPDLQDFISGDLSDKSKWTEYRGNLKRQKGERLRLPPWLKTEIPIGKNYNRLKNTLRDLNLHTVCEEARCPNIGECWGGGEHATATATIMLMGDTCTRGCRFCSIKTARRPPPLDPDEPFHTAKAIAAWGLDYVVLTSVDRDDIADGGAEHFAKTVTNLKERNREILVECLTPDFRGDLAAVEKIALSGLDVYAHNVETVRELQRYVRDPRANFDQSLSVLKHAKKVTPTVLTKTSIMLGLGETEQQILNTLTELREANVDCITLGQYMQPTKRHLKVEEYVTPERFAHWEKVGNDLGFVYTASGPLVRSSYKAGEFFLKKLLKERKAEVTESE</sequence>
<dbReference type="InterPro" id="IPR031691">
    <property type="entry name" value="LIAS_N"/>
</dbReference>
<dbReference type="NCBIfam" id="TIGR00510">
    <property type="entry name" value="lipA"/>
    <property type="match status" value="1"/>
</dbReference>
<dbReference type="FunFam" id="3.20.20.70:FF:000036">
    <property type="entry name" value="Lipoyl synthase, mitochondrial"/>
    <property type="match status" value="1"/>
</dbReference>
<dbReference type="PIRSF" id="PIRSF005963">
    <property type="entry name" value="Lipoyl_synth"/>
    <property type="match status" value="1"/>
</dbReference>
<evidence type="ECO:0000313" key="11">
    <source>
        <dbReference type="EMBL" id="KAG7485671.1"/>
    </source>
</evidence>
<dbReference type="EMBL" id="JAGKHQ010000018">
    <property type="protein sequence ID" value="KAG7485671.1"/>
    <property type="molecule type" value="Genomic_DNA"/>
</dbReference>
<comment type="caution">
    <text evidence="11">The sequence shown here is derived from an EMBL/GenBank/DDBJ whole genome shotgun (WGS) entry which is preliminary data.</text>
</comment>
<feature type="binding site" evidence="9">
    <location>
        <position position="375"/>
    </location>
    <ligand>
        <name>[4Fe-4S] cluster</name>
        <dbReference type="ChEBI" id="CHEBI:49883"/>
        <label>1</label>
    </ligand>
</feature>
<keyword evidence="3 9" id="KW-0808">Transferase</keyword>
<dbReference type="Pfam" id="PF16881">
    <property type="entry name" value="LIAS_N"/>
    <property type="match status" value="1"/>
</dbReference>
<keyword evidence="6 9" id="KW-0408">Iron</keyword>
<dbReference type="RefSeq" id="XP_043883845.1">
    <property type="nucleotide sequence ID" value="XM_044027910.1"/>
</dbReference>
<feature type="binding site" evidence="9">
    <location>
        <position position="129"/>
    </location>
    <ligand>
        <name>[4Fe-4S] cluster</name>
        <dbReference type="ChEBI" id="CHEBI:49883"/>
        <label>1</label>
    </ligand>
</feature>
<evidence type="ECO:0000256" key="7">
    <source>
        <dbReference type="ARBA" id="ARBA00023014"/>
    </source>
</evidence>
<evidence type="ECO:0000256" key="3">
    <source>
        <dbReference type="ARBA" id="ARBA00022679"/>
    </source>
</evidence>